<proteinExistence type="predicted"/>
<name>A0A8H8BWQ4_9HELO</name>
<reference evidence="2" key="1">
    <citation type="submission" date="2021-02" db="EMBL/GenBank/DDBJ databases">
        <title>Genome sequence Cadophora malorum strain M34.</title>
        <authorList>
            <person name="Stefanovic E."/>
            <person name="Vu D."/>
            <person name="Scully C."/>
            <person name="Dijksterhuis J."/>
            <person name="Roader J."/>
            <person name="Houbraken J."/>
        </authorList>
    </citation>
    <scope>NUCLEOTIDE SEQUENCE</scope>
    <source>
        <strain evidence="2">M34</strain>
    </source>
</reference>
<feature type="compositionally biased region" description="Basic residues" evidence="1">
    <location>
        <begin position="260"/>
        <end position="272"/>
    </location>
</feature>
<organism evidence="2 3">
    <name type="scientific">Cadophora malorum</name>
    <dbReference type="NCBI Taxonomy" id="108018"/>
    <lineage>
        <taxon>Eukaryota</taxon>
        <taxon>Fungi</taxon>
        <taxon>Dikarya</taxon>
        <taxon>Ascomycota</taxon>
        <taxon>Pezizomycotina</taxon>
        <taxon>Leotiomycetes</taxon>
        <taxon>Helotiales</taxon>
        <taxon>Ploettnerulaceae</taxon>
        <taxon>Cadophora</taxon>
    </lineage>
</organism>
<feature type="compositionally biased region" description="Basic and acidic residues" evidence="1">
    <location>
        <begin position="243"/>
        <end position="259"/>
    </location>
</feature>
<feature type="compositionally biased region" description="Basic and acidic residues" evidence="1">
    <location>
        <begin position="1"/>
        <end position="19"/>
    </location>
</feature>
<evidence type="ECO:0000256" key="1">
    <source>
        <dbReference type="SAM" id="MobiDB-lite"/>
    </source>
</evidence>
<dbReference type="EMBL" id="JAFJYH010000002">
    <property type="protein sequence ID" value="KAG4426473.1"/>
    <property type="molecule type" value="Genomic_DNA"/>
</dbReference>
<dbReference type="Proteomes" id="UP000664132">
    <property type="component" value="Unassembled WGS sequence"/>
</dbReference>
<dbReference type="AlphaFoldDB" id="A0A8H8BWQ4"/>
<feature type="region of interest" description="Disordered" evidence="1">
    <location>
        <begin position="1"/>
        <end position="95"/>
    </location>
</feature>
<sequence>MDRGIEDTSKKHGRDDRVRGLLGLAPLPFDPPTGAYRTTPTTIASPTFSNISTISSSSRRSGSDSASRRSSTSTALSSAPSIAHDGTPPWHNQRSMATDDYELPCEFEMLGCGIRYHPERWEDWIAHSLSHFIGNDPPSSTVCIFCDDPAAYVHHQNPQRTWRARMIHIGRHHQEYRGRVGPRPDYFLLKHLKRYQLIANEDYEDNMSFTERQPCDYLVDPNFQTPEMKERERKNAKAAGGTHDMRNEKRQMRQEEGKGRSGRSTHKSTKSSRKAEVYYEPRS</sequence>
<protein>
    <submittedName>
        <fullName evidence="2">Uncharacterized protein</fullName>
    </submittedName>
</protein>
<keyword evidence="3" id="KW-1185">Reference proteome</keyword>
<evidence type="ECO:0000313" key="3">
    <source>
        <dbReference type="Proteomes" id="UP000664132"/>
    </source>
</evidence>
<gene>
    <name evidence="2" type="ORF">IFR04_000355</name>
</gene>
<evidence type="ECO:0000313" key="2">
    <source>
        <dbReference type="EMBL" id="KAG4426473.1"/>
    </source>
</evidence>
<dbReference type="OrthoDB" id="409136at2759"/>
<feature type="compositionally biased region" description="Basic and acidic residues" evidence="1">
    <location>
        <begin position="273"/>
        <end position="283"/>
    </location>
</feature>
<feature type="compositionally biased region" description="Low complexity" evidence="1">
    <location>
        <begin position="45"/>
        <end position="83"/>
    </location>
</feature>
<comment type="caution">
    <text evidence="2">The sequence shown here is derived from an EMBL/GenBank/DDBJ whole genome shotgun (WGS) entry which is preliminary data.</text>
</comment>
<accession>A0A8H8BWQ4</accession>
<feature type="region of interest" description="Disordered" evidence="1">
    <location>
        <begin position="218"/>
        <end position="283"/>
    </location>
</feature>